<evidence type="ECO:0000313" key="3">
    <source>
        <dbReference type="Proteomes" id="UP000648239"/>
    </source>
</evidence>
<accession>A0A8J7CDE1</accession>
<name>A0A8J7CDE1_9BACT</name>
<reference evidence="2 3" key="1">
    <citation type="submission" date="2020-08" db="EMBL/GenBank/DDBJ databases">
        <title>Acidobacteriota in marine sediments use diverse sulfur dissimilation pathways.</title>
        <authorList>
            <person name="Wasmund K."/>
        </authorList>
    </citation>
    <scope>NUCLEOTIDE SEQUENCE [LARGE SCALE GENOMIC DNA]</scope>
    <source>
        <strain evidence="2">MAG AM4</strain>
    </source>
</reference>
<proteinExistence type="predicted"/>
<evidence type="ECO:0000313" key="2">
    <source>
        <dbReference type="EMBL" id="MBD3868637.1"/>
    </source>
</evidence>
<organism evidence="2 3">
    <name type="scientific">Candidatus Polarisedimenticola svalbardensis</name>
    <dbReference type="NCBI Taxonomy" id="2886004"/>
    <lineage>
        <taxon>Bacteria</taxon>
        <taxon>Pseudomonadati</taxon>
        <taxon>Acidobacteriota</taxon>
        <taxon>Candidatus Polarisedimenticolia</taxon>
        <taxon>Candidatus Polarisedimenticolales</taxon>
        <taxon>Candidatus Polarisedimenticolaceae</taxon>
        <taxon>Candidatus Polarisedimenticola</taxon>
    </lineage>
</organism>
<protein>
    <submittedName>
        <fullName evidence="2">Uncharacterized protein</fullName>
    </submittedName>
</protein>
<dbReference type="AlphaFoldDB" id="A0A8J7CDE1"/>
<keyword evidence="1" id="KW-1133">Transmembrane helix</keyword>
<evidence type="ECO:0000256" key="1">
    <source>
        <dbReference type="SAM" id="Phobius"/>
    </source>
</evidence>
<gene>
    <name evidence="2" type="ORF">IFK94_10980</name>
</gene>
<comment type="caution">
    <text evidence="2">The sequence shown here is derived from an EMBL/GenBank/DDBJ whole genome shotgun (WGS) entry which is preliminary data.</text>
</comment>
<dbReference type="EMBL" id="JACXWD010000037">
    <property type="protein sequence ID" value="MBD3868637.1"/>
    <property type="molecule type" value="Genomic_DNA"/>
</dbReference>
<feature type="transmembrane region" description="Helical" evidence="1">
    <location>
        <begin position="6"/>
        <end position="26"/>
    </location>
</feature>
<sequence>MDSTIVFYLFLTLVFGLMMLGLVVGYQSTEQQRIREREQRTADDAHAVENLVAFPRFIDDSVSERLQDSKVPFDDAIVVNLESYLKSERDMVARFIDDPSIDSLYRATRISARPN</sequence>
<dbReference type="Proteomes" id="UP000648239">
    <property type="component" value="Unassembled WGS sequence"/>
</dbReference>
<keyword evidence="1" id="KW-0472">Membrane</keyword>
<keyword evidence="1" id="KW-0812">Transmembrane</keyword>